<dbReference type="Pfam" id="PF13812">
    <property type="entry name" value="PPR_3"/>
    <property type="match status" value="1"/>
</dbReference>
<dbReference type="PANTHER" id="PTHR47447:SF17">
    <property type="entry name" value="OS12G0638900 PROTEIN"/>
    <property type="match status" value="1"/>
</dbReference>
<comment type="caution">
    <text evidence="4">The sequence shown here is derived from an EMBL/GenBank/DDBJ whole genome shotgun (WGS) entry which is preliminary data.</text>
</comment>
<dbReference type="PROSITE" id="PS51375">
    <property type="entry name" value="PPR"/>
    <property type="match status" value="1"/>
</dbReference>
<dbReference type="EMBL" id="CAUJNA010003460">
    <property type="protein sequence ID" value="CAJ1402599.1"/>
    <property type="molecule type" value="Genomic_DNA"/>
</dbReference>
<dbReference type="Proteomes" id="UP001178507">
    <property type="component" value="Unassembled WGS sequence"/>
</dbReference>
<evidence type="ECO:0000313" key="5">
    <source>
        <dbReference type="Proteomes" id="UP001178507"/>
    </source>
</evidence>
<feature type="repeat" description="PPR" evidence="2">
    <location>
        <begin position="292"/>
        <end position="326"/>
    </location>
</feature>
<evidence type="ECO:0000256" key="1">
    <source>
        <dbReference type="ARBA" id="ARBA00022737"/>
    </source>
</evidence>
<dbReference type="Pfam" id="PF01535">
    <property type="entry name" value="PPR"/>
    <property type="match status" value="1"/>
</dbReference>
<dbReference type="Gene3D" id="1.25.40.10">
    <property type="entry name" value="Tetratricopeptide repeat domain"/>
    <property type="match status" value="3"/>
</dbReference>
<name>A0AA36JBE4_9DINO</name>
<gene>
    <name evidence="4" type="ORF">EVOR1521_LOCUS25446</name>
</gene>
<feature type="region of interest" description="Disordered" evidence="3">
    <location>
        <begin position="468"/>
        <end position="488"/>
    </location>
</feature>
<dbReference type="InterPro" id="IPR011990">
    <property type="entry name" value="TPR-like_helical_dom_sf"/>
</dbReference>
<proteinExistence type="predicted"/>
<reference evidence="4" key="1">
    <citation type="submission" date="2023-08" db="EMBL/GenBank/DDBJ databases">
        <authorList>
            <person name="Chen Y."/>
            <person name="Shah S."/>
            <person name="Dougan E. K."/>
            <person name="Thang M."/>
            <person name="Chan C."/>
        </authorList>
    </citation>
    <scope>NUCLEOTIDE SEQUENCE</scope>
</reference>
<keyword evidence="5" id="KW-1185">Reference proteome</keyword>
<sequence>MARSLRQALQDCSRKRRWQQAVHLFDSEASNDQVAVNCVIGACAAARQWQQALALASRADAFGAAALLKAVGGRWHLALHVLRQVRAPDVCLFNVAMSTMRRATQWVWALQLLRHLQEAPKLIPDLISFNTAVGACALGTAWQRGLALFARMPCRPDAVTYSSLTAPWPVQLALLWQALKEVQPDTVLFGSAISTLSRSSQWQRALLLFSEMETRCIPMCRRLQPNAITLSAGICACERGSLWQEALQLLAQIQDAGRLDAVACCSALSACGKAQRWQQALALLRQEEVPPNHFIYNAAITAFEKSQHWPLALLLLEEMRRGSSAPDLVSFNAAMEACGASWRHSLAVFRELEKCMQADRLSYNAVLNACRHQNDIGEAIFSSALQAGAFPWLTWRGKHLLDLHDLSPGAAHFAVQWWLREVGYWKNRAPPGLEIITGQGHLRKRWAHGLPLQTAALQSLQELKASAVPAPNPGRLRVIPRARPPPPS</sequence>
<evidence type="ECO:0000256" key="2">
    <source>
        <dbReference type="PROSITE-ProRule" id="PRU00708"/>
    </source>
</evidence>
<organism evidence="4 5">
    <name type="scientific">Effrenium voratum</name>
    <dbReference type="NCBI Taxonomy" id="2562239"/>
    <lineage>
        <taxon>Eukaryota</taxon>
        <taxon>Sar</taxon>
        <taxon>Alveolata</taxon>
        <taxon>Dinophyceae</taxon>
        <taxon>Suessiales</taxon>
        <taxon>Symbiodiniaceae</taxon>
        <taxon>Effrenium</taxon>
    </lineage>
</organism>
<evidence type="ECO:0000313" key="4">
    <source>
        <dbReference type="EMBL" id="CAJ1402599.1"/>
    </source>
</evidence>
<evidence type="ECO:0000256" key="3">
    <source>
        <dbReference type="SAM" id="MobiDB-lite"/>
    </source>
</evidence>
<accession>A0AA36JBE4</accession>
<keyword evidence="1" id="KW-0677">Repeat</keyword>
<dbReference type="AlphaFoldDB" id="A0AA36JBE4"/>
<dbReference type="InterPro" id="IPR002885">
    <property type="entry name" value="PPR_rpt"/>
</dbReference>
<protein>
    <recommendedName>
        <fullName evidence="6">Pentatricopeptide repeat-containing protein, chloroplastic</fullName>
    </recommendedName>
</protein>
<evidence type="ECO:0008006" key="6">
    <source>
        <dbReference type="Google" id="ProtNLM"/>
    </source>
</evidence>
<dbReference type="PANTHER" id="PTHR47447">
    <property type="entry name" value="OS03G0856100 PROTEIN"/>
    <property type="match status" value="1"/>
</dbReference>